<accession>A0A6J7I8Z8</accession>
<protein>
    <submittedName>
        <fullName evidence="1">Unannotated protein</fullName>
    </submittedName>
</protein>
<dbReference type="EMBL" id="CAFBMX010000004">
    <property type="protein sequence ID" value="CAB4927121.1"/>
    <property type="molecule type" value="Genomic_DNA"/>
</dbReference>
<sequence>MVPGSQETSLRPQNTYALAERGGSFMRTLRSTGLLTGILLASLALFSSSAVASMTVRIEGVTSTLVPRTTVTAGGADVAKPGGTCPGTTAAGALERATSGDWAGTWYDGLGFTMDRIKTQTLTFTDPTFWGFFANGVSVSVGVCQQAVQDGDDLVFAPIPNQSDFSVTLLDLAVPAAIRPGVSFTATVTQVVNDWVGYAPAGSVRRGPAAGATIVLPGGRSVTTGADGTADITLSTLAGADLRATRDGSIPSATVAACMTTGFDGRCGTAADRRAPRGQIATLRDGHRYALGRAPRMLQGRVAADPSGLRRVQLRLTRRVPATAGGRRSCQTYDAAQERWLGMWRCGATRGQWFTVGDRVAWSYLLPEALATGRYVLDVRLTDGAGNVSRGLSRATNARTARNRVIFLVG</sequence>
<evidence type="ECO:0000313" key="1">
    <source>
        <dbReference type="EMBL" id="CAB4927121.1"/>
    </source>
</evidence>
<dbReference type="AlphaFoldDB" id="A0A6J7I8Z8"/>
<name>A0A6J7I8Z8_9ZZZZ</name>
<organism evidence="1">
    <name type="scientific">freshwater metagenome</name>
    <dbReference type="NCBI Taxonomy" id="449393"/>
    <lineage>
        <taxon>unclassified sequences</taxon>
        <taxon>metagenomes</taxon>
        <taxon>ecological metagenomes</taxon>
    </lineage>
</organism>
<gene>
    <name evidence="1" type="ORF">UFOPK3674_00919</name>
</gene>
<reference evidence="1" key="1">
    <citation type="submission" date="2020-05" db="EMBL/GenBank/DDBJ databases">
        <authorList>
            <person name="Chiriac C."/>
            <person name="Salcher M."/>
            <person name="Ghai R."/>
            <person name="Kavagutti S V."/>
        </authorList>
    </citation>
    <scope>NUCLEOTIDE SEQUENCE</scope>
</reference>
<proteinExistence type="predicted"/>